<evidence type="ECO:0000313" key="4">
    <source>
        <dbReference type="Proteomes" id="UP000306753"/>
    </source>
</evidence>
<keyword evidence="4" id="KW-1185">Reference proteome</keyword>
<keyword evidence="2" id="KW-0732">Signal</keyword>
<gene>
    <name evidence="3" type="ORF">DN820_08865</name>
</gene>
<comment type="caution">
    <text evidence="3">The sequence shown here is derived from an EMBL/GenBank/DDBJ whole genome shotgun (WGS) entry which is preliminary data.</text>
</comment>
<feature type="chain" id="PRO_5024396760" evidence="2">
    <location>
        <begin position="22"/>
        <end position="252"/>
    </location>
</feature>
<dbReference type="InterPro" id="IPR019734">
    <property type="entry name" value="TPR_rpt"/>
</dbReference>
<name>A0A5R9QG51_9GAMM</name>
<dbReference type="AlphaFoldDB" id="A0A5R9QG51"/>
<dbReference type="NCBIfam" id="TIGR02521">
    <property type="entry name" value="type_IV_pilW"/>
    <property type="match status" value="1"/>
</dbReference>
<feature type="signal peptide" evidence="2">
    <location>
        <begin position="1"/>
        <end position="21"/>
    </location>
</feature>
<dbReference type="OrthoDB" id="129043at2"/>
<organism evidence="3 4">
    <name type="scientific">Stutzerimonas nosocomialis</name>
    <dbReference type="NCBI Taxonomy" id="1056496"/>
    <lineage>
        <taxon>Bacteria</taxon>
        <taxon>Pseudomonadati</taxon>
        <taxon>Pseudomonadota</taxon>
        <taxon>Gammaproteobacteria</taxon>
        <taxon>Pseudomonadales</taxon>
        <taxon>Pseudomonadaceae</taxon>
        <taxon>Stutzerimonas</taxon>
    </lineage>
</organism>
<accession>A0A5R9QG51</accession>
<evidence type="ECO:0000313" key="3">
    <source>
        <dbReference type="EMBL" id="TLX63803.1"/>
    </source>
</evidence>
<dbReference type="RefSeq" id="WP_138407673.1">
    <property type="nucleotide sequence ID" value="NZ_QLAE01000008.1"/>
</dbReference>
<dbReference type="SMART" id="SM00028">
    <property type="entry name" value="TPR"/>
    <property type="match status" value="4"/>
</dbReference>
<dbReference type="PANTHER" id="PTHR12558:SF13">
    <property type="entry name" value="CELL DIVISION CYCLE PROTEIN 27 HOMOLOG"/>
    <property type="match status" value="1"/>
</dbReference>
<reference evidence="3 4" key="1">
    <citation type="journal article" date="2017" name="Eur. J. Clin. Microbiol. Infect. Dis.">
        <title>Uncommonly isolated clinical Pseudomonas: identification and phylogenetic assignation.</title>
        <authorList>
            <person name="Mulet M."/>
            <person name="Gomila M."/>
            <person name="Ramirez A."/>
            <person name="Cardew S."/>
            <person name="Moore E.R."/>
            <person name="Lalucat J."/>
            <person name="Garcia-Valdes E."/>
        </authorList>
    </citation>
    <scope>NUCLEOTIDE SEQUENCE [LARGE SCALE GENOMIC DNA]</scope>
    <source>
        <strain evidence="3 4">SD129</strain>
    </source>
</reference>
<dbReference type="Gene3D" id="1.25.40.10">
    <property type="entry name" value="Tetratricopeptide repeat domain"/>
    <property type="match status" value="1"/>
</dbReference>
<protein>
    <submittedName>
        <fullName evidence="3">Type IV pilus biogenesis/stability protein PilW</fullName>
    </submittedName>
</protein>
<dbReference type="SUPFAM" id="SSF48452">
    <property type="entry name" value="TPR-like"/>
    <property type="match status" value="1"/>
</dbReference>
<dbReference type="InterPro" id="IPR011990">
    <property type="entry name" value="TPR-like_helical_dom_sf"/>
</dbReference>
<keyword evidence="1" id="KW-0802">TPR repeat</keyword>
<dbReference type="Proteomes" id="UP000306753">
    <property type="component" value="Unassembled WGS sequence"/>
</dbReference>
<dbReference type="Pfam" id="PF13424">
    <property type="entry name" value="TPR_12"/>
    <property type="match status" value="1"/>
</dbReference>
<feature type="repeat" description="TPR" evidence="1">
    <location>
        <begin position="140"/>
        <end position="173"/>
    </location>
</feature>
<sequence>MFSRVALLLLLAGLLHGCVSTGNVDPMRTASGREEARDAYIQLGIGYLQQGDTARAKVPLRQALDLDSRSADAHTALALVFQTEMEYDLADKHYRDALSIRSDPRILNNYGSFLFERGRYEEAMQRFTQASADNLYTERSRVFENMGLTALRLNQPQQAEAYFERALRLNARQPGALLEMAMLSYQSKNYVPARSYYERYSRLAEQNARSLLLGIRLANIHDDRDRAATLALQLRRLYPASPEYQQYLSEQR</sequence>
<dbReference type="EMBL" id="QLAG01000009">
    <property type="protein sequence ID" value="TLX63803.1"/>
    <property type="molecule type" value="Genomic_DNA"/>
</dbReference>
<dbReference type="PROSITE" id="PS50005">
    <property type="entry name" value="TPR"/>
    <property type="match status" value="2"/>
</dbReference>
<dbReference type="PANTHER" id="PTHR12558">
    <property type="entry name" value="CELL DIVISION CYCLE 16,23,27"/>
    <property type="match status" value="1"/>
</dbReference>
<proteinExistence type="predicted"/>
<dbReference type="InterPro" id="IPR013360">
    <property type="entry name" value="Pilus_4_PilW"/>
</dbReference>
<feature type="repeat" description="TPR" evidence="1">
    <location>
        <begin position="37"/>
        <end position="70"/>
    </location>
</feature>
<evidence type="ECO:0000256" key="1">
    <source>
        <dbReference type="PROSITE-ProRule" id="PRU00339"/>
    </source>
</evidence>
<evidence type="ECO:0000256" key="2">
    <source>
        <dbReference type="SAM" id="SignalP"/>
    </source>
</evidence>